<protein>
    <submittedName>
        <fullName evidence="2">Uncharacterized protein</fullName>
    </submittedName>
</protein>
<dbReference type="EMBL" id="AP017372">
    <property type="protein sequence ID" value="BAU56470.1"/>
    <property type="molecule type" value="Genomic_DNA"/>
</dbReference>
<keyword evidence="3" id="KW-1185">Reference proteome</keyword>
<dbReference type="Proteomes" id="UP000218890">
    <property type="component" value="Chromosome"/>
</dbReference>
<dbReference type="OrthoDB" id="9958126at2"/>
<evidence type="ECO:0000256" key="1">
    <source>
        <dbReference type="SAM" id="MobiDB-lite"/>
    </source>
</evidence>
<feature type="compositionally biased region" description="Basic and acidic residues" evidence="1">
    <location>
        <begin position="33"/>
        <end position="57"/>
    </location>
</feature>
<accession>A0A110B4A2</accession>
<feature type="compositionally biased region" description="Basic and acidic residues" evidence="1">
    <location>
        <begin position="88"/>
        <end position="97"/>
    </location>
</feature>
<dbReference type="KEGG" id="hhk:HH1059_23990"/>
<feature type="region of interest" description="Disordered" evidence="1">
    <location>
        <begin position="30"/>
        <end position="97"/>
    </location>
</feature>
<dbReference type="RefSeq" id="WP_096406362.1">
    <property type="nucleotide sequence ID" value="NZ_AP017372.2"/>
</dbReference>
<organism evidence="2 3">
    <name type="scientific">Halorhodospira halochloris</name>
    <name type="common">Ectothiorhodospira halochloris</name>
    <dbReference type="NCBI Taxonomy" id="1052"/>
    <lineage>
        <taxon>Bacteria</taxon>
        <taxon>Pseudomonadati</taxon>
        <taxon>Pseudomonadota</taxon>
        <taxon>Gammaproteobacteria</taxon>
        <taxon>Chromatiales</taxon>
        <taxon>Ectothiorhodospiraceae</taxon>
        <taxon>Halorhodospira</taxon>
    </lineage>
</organism>
<dbReference type="AlphaFoldDB" id="A0A110B4A2"/>
<reference evidence="2" key="1">
    <citation type="submission" date="2016-02" db="EMBL/GenBank/DDBJ databases">
        <title>Halorhodospira halochloris DSM-1059 complete genome, version 2.</title>
        <authorList>
            <person name="Tsukatani Y."/>
        </authorList>
    </citation>
    <scope>NUCLEOTIDE SEQUENCE</scope>
    <source>
        <strain evidence="2">DSM 1059</strain>
    </source>
</reference>
<gene>
    <name evidence="2" type="ORF">HH1059_23990</name>
</gene>
<evidence type="ECO:0000313" key="2">
    <source>
        <dbReference type="EMBL" id="BAU56470.1"/>
    </source>
</evidence>
<name>A0A110B4A2_HALHR</name>
<evidence type="ECO:0000313" key="3">
    <source>
        <dbReference type="Proteomes" id="UP000218890"/>
    </source>
</evidence>
<proteinExistence type="predicted"/>
<sequence length="97" mass="11100">MFNVPPIRDVSRNIQLRKLKEVNAVEPVAPFPRIEKTGHRSDEPDRPDAIDERLRNDKNKRKALADNGSQDKQPARQEGSDAIDQQDDGQHQLDEYA</sequence>